<dbReference type="AlphaFoldDB" id="A0A401IMH6"/>
<keyword evidence="1" id="KW-0732">Signal</keyword>
<reference evidence="3" key="1">
    <citation type="submission" date="2017-05" db="EMBL/GenBank/DDBJ databases">
        <title>Physiological properties and genetic analysis related to exopolysaccharide production of fresh-water unicellular cyanobacterium Aphanothece sacrum, Suizenji Nori, that has been cultured as a food source in Japan.</title>
        <authorList>
            <person name="Kanesaki Y."/>
            <person name="Yoshikawa S."/>
            <person name="Ohki K."/>
        </authorList>
    </citation>
    <scope>NUCLEOTIDE SEQUENCE [LARGE SCALE GENOMIC DNA]</scope>
    <source>
        <strain evidence="3">FPU1</strain>
    </source>
</reference>
<evidence type="ECO:0000313" key="2">
    <source>
        <dbReference type="EMBL" id="GBF82428.1"/>
    </source>
</evidence>
<evidence type="ECO:0000256" key="1">
    <source>
        <dbReference type="SAM" id="SignalP"/>
    </source>
</evidence>
<dbReference type="Proteomes" id="UP000287247">
    <property type="component" value="Unassembled WGS sequence"/>
</dbReference>
<keyword evidence="3" id="KW-1185">Reference proteome</keyword>
<dbReference type="PROSITE" id="PS51257">
    <property type="entry name" value="PROKAR_LIPOPROTEIN"/>
    <property type="match status" value="1"/>
</dbReference>
<accession>A0A401IMH6</accession>
<evidence type="ECO:0000313" key="3">
    <source>
        <dbReference type="Proteomes" id="UP000287247"/>
    </source>
</evidence>
<feature type="chain" id="PRO_5019308137" description="Lipoprotein" evidence="1">
    <location>
        <begin position="27"/>
        <end position="143"/>
    </location>
</feature>
<evidence type="ECO:0008006" key="4">
    <source>
        <dbReference type="Google" id="ProtNLM"/>
    </source>
</evidence>
<dbReference type="EMBL" id="BDQK01000016">
    <property type="protein sequence ID" value="GBF82428.1"/>
    <property type="molecule type" value="Genomic_DNA"/>
</dbReference>
<comment type="caution">
    <text evidence="2">The sequence shown here is derived from an EMBL/GenBank/DDBJ whole genome shotgun (WGS) entry which is preliminary data.</text>
</comment>
<protein>
    <recommendedName>
        <fullName evidence="4">Lipoprotein</fullName>
    </recommendedName>
</protein>
<sequence length="143" mass="16352">MKNKKALSLILSYLAISLNFILVSCAETKVSQCQKIILITQKIVQESQNNRQTKDIKQALKFADVFEEAGQKMKQLKIEDEQLAKYQLGFAEIYQGNADTTRQFVSALNNKDISTARLMKQQVQQLGKKEQELGNQMNTYCQK</sequence>
<name>A0A401IMH6_APHSA</name>
<dbReference type="RefSeq" id="WP_227873435.1">
    <property type="nucleotide sequence ID" value="NZ_BDQK01000016.1"/>
</dbReference>
<feature type="signal peptide" evidence="1">
    <location>
        <begin position="1"/>
        <end position="26"/>
    </location>
</feature>
<gene>
    <name evidence="2" type="ORF">AsFPU1_3857</name>
</gene>
<proteinExistence type="predicted"/>
<organism evidence="2 3">
    <name type="scientific">Aphanothece sacrum FPU1</name>
    <dbReference type="NCBI Taxonomy" id="1920663"/>
    <lineage>
        <taxon>Bacteria</taxon>
        <taxon>Bacillati</taxon>
        <taxon>Cyanobacteriota</taxon>
        <taxon>Cyanophyceae</taxon>
        <taxon>Oscillatoriophycideae</taxon>
        <taxon>Chroococcales</taxon>
        <taxon>Aphanothecaceae</taxon>
        <taxon>Aphanothece</taxon>
    </lineage>
</organism>